<comment type="caution">
    <text evidence="2">The sequence shown here is derived from an EMBL/GenBank/DDBJ whole genome shotgun (WGS) entry which is preliminary data.</text>
</comment>
<reference evidence="2 3" key="1">
    <citation type="submission" date="2020-08" db="EMBL/GenBank/DDBJ databases">
        <title>Genomic Encyclopedia of Type Strains, Phase IV (KMG-IV): sequencing the most valuable type-strain genomes for metagenomic binning, comparative biology and taxonomic classification.</title>
        <authorList>
            <person name="Goeker M."/>
        </authorList>
    </citation>
    <scope>NUCLEOTIDE SEQUENCE [LARGE SCALE GENOMIC DNA]</scope>
    <source>
        <strain evidence="2 3">DSM 26718</strain>
    </source>
</reference>
<proteinExistence type="predicted"/>
<dbReference type="AlphaFoldDB" id="A0A7W9WCA4"/>
<dbReference type="RefSeq" id="WP_183403711.1">
    <property type="nucleotide sequence ID" value="NZ_JACHGG010000003.1"/>
</dbReference>
<dbReference type="Proteomes" id="UP000532746">
    <property type="component" value="Unassembled WGS sequence"/>
</dbReference>
<feature type="chain" id="PRO_5030629323" evidence="1">
    <location>
        <begin position="22"/>
        <end position="283"/>
    </location>
</feature>
<keyword evidence="1" id="KW-0732">Signal</keyword>
<accession>A0A7W9WCA4</accession>
<feature type="signal peptide" evidence="1">
    <location>
        <begin position="1"/>
        <end position="21"/>
    </location>
</feature>
<sequence>MKYPLLAATLLSICVGQQAGAQTTKQQALGQEIMREGLALYESERASWVATDLLLASKPDMSTLGGYFSYADGDSLRTVFVRRNATPGPLTVAYSFSFPRVAIEPAKARQQGLRKASAREQKLYALREAVEEELESGRVARAAYQFPENTRPNIILSDQGLTPRAYVLVGPQEGGVLPIGNDFLMQFTAVGKLQKVERLHNSYLGMRLPEGSQTVRAGMHSHLPAHPYITPTDICSLLLYKDSFPAPQHIVMGREYVSVLDIEKQQLTFLTHKEFDKIYRSGK</sequence>
<gene>
    <name evidence="2" type="ORF">HNQ93_002718</name>
</gene>
<name>A0A7W9WCA4_9BACT</name>
<dbReference type="EMBL" id="JACHGG010000003">
    <property type="protein sequence ID" value="MBB6059858.1"/>
    <property type="molecule type" value="Genomic_DNA"/>
</dbReference>
<keyword evidence="3" id="KW-1185">Reference proteome</keyword>
<evidence type="ECO:0000256" key="1">
    <source>
        <dbReference type="SAM" id="SignalP"/>
    </source>
</evidence>
<evidence type="ECO:0000313" key="3">
    <source>
        <dbReference type="Proteomes" id="UP000532746"/>
    </source>
</evidence>
<organism evidence="2 3">
    <name type="scientific">Hymenobacter luteus</name>
    <dbReference type="NCBI Taxonomy" id="1411122"/>
    <lineage>
        <taxon>Bacteria</taxon>
        <taxon>Pseudomonadati</taxon>
        <taxon>Bacteroidota</taxon>
        <taxon>Cytophagia</taxon>
        <taxon>Cytophagales</taxon>
        <taxon>Hymenobacteraceae</taxon>
        <taxon>Hymenobacter</taxon>
    </lineage>
</organism>
<protein>
    <submittedName>
        <fullName evidence="2">Uncharacterized protein</fullName>
    </submittedName>
</protein>
<evidence type="ECO:0000313" key="2">
    <source>
        <dbReference type="EMBL" id="MBB6059858.1"/>
    </source>
</evidence>